<feature type="domain" description="Ribosomal RNA adenine methylase transferase N-terminal" evidence="13">
    <location>
        <begin position="34"/>
        <end position="224"/>
    </location>
</feature>
<evidence type="ECO:0000256" key="9">
    <source>
        <dbReference type="ARBA" id="ARBA00023128"/>
    </source>
</evidence>
<dbReference type="FunFam" id="3.40.50.150:FF:000109">
    <property type="entry name" value="rRNA adenine N(6)-methyltransferase"/>
    <property type="match status" value="1"/>
</dbReference>
<dbReference type="GO" id="GO:0003723">
    <property type="term" value="F:RNA binding"/>
    <property type="evidence" value="ECO:0007669"/>
    <property type="project" value="UniProtKB-UniRule"/>
</dbReference>
<evidence type="ECO:0000256" key="10">
    <source>
        <dbReference type="ARBA" id="ARBA00023163"/>
    </source>
</evidence>
<dbReference type="PANTHER" id="PTHR11727">
    <property type="entry name" value="DIMETHYLADENOSINE TRANSFERASE"/>
    <property type="match status" value="1"/>
</dbReference>
<dbReference type="SMART" id="SM00650">
    <property type="entry name" value="rADc"/>
    <property type="match status" value="1"/>
</dbReference>
<feature type="binding site" evidence="11">
    <location>
        <position position="29"/>
    </location>
    <ligand>
        <name>S-adenosyl-L-methionine</name>
        <dbReference type="ChEBI" id="CHEBI:59789"/>
    </ligand>
</feature>
<feature type="binding site" evidence="11">
    <location>
        <position position="54"/>
    </location>
    <ligand>
        <name>S-adenosyl-L-methionine</name>
        <dbReference type="ChEBI" id="CHEBI:59789"/>
    </ligand>
</feature>
<sequence>MRLPPLPTIRDLIRMYKLSAVSKLSQNFIMDMTLNHKIVQNAGTLTGCCVCEVGPGPGGITRAILEKDVDHLHVIEKDRRFFPGLQMLADVTGKLTAHHGDVLRFEMNNLFPESFITPWSESPPKIHIIGNLPFSIATPLIFKYMESISTHSDAWRYGRVPLTLTFQKEVAERMVAEPNAEDRCRVSVVVQNLCHVTVKKIIPGSAFVPAPDVDVGLVHFVPKKKPIIDLPYRLVTKVTRTVFHHRQKQLKNNLKALFPDDQQNLVDAMIGDADIDPGRRPISITNEEFKRLCVAYSRICDRLPYILNYDYRNPSSKKNYLSIRAVEEELNSVELQREQSKTF</sequence>
<proteinExistence type="inferred from homology"/>
<protein>
    <recommendedName>
        <fullName evidence="12">rRNA adenine N(6)-methyltransferase</fullName>
        <ecNumber evidence="12">2.1.1.-</ecNumber>
    </recommendedName>
</protein>
<keyword evidence="5 11" id="KW-0949">S-adenosyl-L-methionine</keyword>
<feature type="binding site" evidence="11">
    <location>
        <position position="27"/>
    </location>
    <ligand>
        <name>S-adenosyl-L-methionine</name>
        <dbReference type="ChEBI" id="CHEBI:59789"/>
    </ligand>
</feature>
<keyword evidence="2 12" id="KW-0698">rRNA processing</keyword>
<dbReference type="AlphaFoldDB" id="A0A9D4HAU5"/>
<dbReference type="Gene3D" id="1.10.8.100">
    <property type="entry name" value="Ribosomal RNA adenine dimethylase-like, domain 2"/>
    <property type="match status" value="1"/>
</dbReference>
<evidence type="ECO:0000256" key="8">
    <source>
        <dbReference type="ARBA" id="ARBA00023015"/>
    </source>
</evidence>
<keyword evidence="4 11" id="KW-0808">Transferase</keyword>
<dbReference type="InterPro" id="IPR011530">
    <property type="entry name" value="rRNA_adenine_dimethylase"/>
</dbReference>
<name>A0A9D4HAU5_DREPO</name>
<feature type="binding site" evidence="11">
    <location>
        <position position="76"/>
    </location>
    <ligand>
        <name>S-adenosyl-L-methionine</name>
        <dbReference type="ChEBI" id="CHEBI:59789"/>
    </ligand>
</feature>
<feature type="binding site" evidence="11">
    <location>
        <position position="131"/>
    </location>
    <ligand>
        <name>S-adenosyl-L-methionine</name>
        <dbReference type="ChEBI" id="CHEBI:59789"/>
    </ligand>
</feature>
<comment type="caution">
    <text evidence="14">The sequence shown here is derived from an EMBL/GenBank/DDBJ whole genome shotgun (WGS) entry which is preliminary data.</text>
</comment>
<feature type="binding site" evidence="11">
    <location>
        <position position="101"/>
    </location>
    <ligand>
        <name>S-adenosyl-L-methionine</name>
        <dbReference type="ChEBI" id="CHEBI:59789"/>
    </ligand>
</feature>
<evidence type="ECO:0000256" key="11">
    <source>
        <dbReference type="PROSITE-ProRule" id="PRU01026"/>
    </source>
</evidence>
<organism evidence="14 15">
    <name type="scientific">Dreissena polymorpha</name>
    <name type="common">Zebra mussel</name>
    <name type="synonym">Mytilus polymorpha</name>
    <dbReference type="NCBI Taxonomy" id="45954"/>
    <lineage>
        <taxon>Eukaryota</taxon>
        <taxon>Metazoa</taxon>
        <taxon>Spiralia</taxon>
        <taxon>Lophotrochozoa</taxon>
        <taxon>Mollusca</taxon>
        <taxon>Bivalvia</taxon>
        <taxon>Autobranchia</taxon>
        <taxon>Heteroconchia</taxon>
        <taxon>Euheterodonta</taxon>
        <taxon>Imparidentia</taxon>
        <taxon>Neoheterodontei</taxon>
        <taxon>Myida</taxon>
        <taxon>Dreissenoidea</taxon>
        <taxon>Dreissenidae</taxon>
        <taxon>Dreissena</taxon>
    </lineage>
</organism>
<evidence type="ECO:0000256" key="7">
    <source>
        <dbReference type="ARBA" id="ARBA00022946"/>
    </source>
</evidence>
<evidence type="ECO:0000259" key="13">
    <source>
        <dbReference type="SMART" id="SM00650"/>
    </source>
</evidence>
<evidence type="ECO:0000256" key="4">
    <source>
        <dbReference type="ARBA" id="ARBA00022679"/>
    </source>
</evidence>
<reference evidence="14" key="2">
    <citation type="submission" date="2020-11" db="EMBL/GenBank/DDBJ databases">
        <authorList>
            <person name="McCartney M.A."/>
            <person name="Auch B."/>
            <person name="Kono T."/>
            <person name="Mallez S."/>
            <person name="Becker A."/>
            <person name="Gohl D.M."/>
            <person name="Silverstein K.A.T."/>
            <person name="Koren S."/>
            <person name="Bechman K.B."/>
            <person name="Herman A."/>
            <person name="Abrahante J.E."/>
            <person name="Garbe J."/>
        </authorList>
    </citation>
    <scope>NUCLEOTIDE SEQUENCE</scope>
    <source>
        <strain evidence="14">Duluth1</strain>
        <tissue evidence="14">Whole animal</tissue>
    </source>
</reference>
<comment type="similarity">
    <text evidence="11 12">Belongs to the class I-like SAM-binding methyltransferase superfamily. rRNA adenine N(6)-methyltransferase family.</text>
</comment>
<dbReference type="Gene3D" id="3.40.50.150">
    <property type="entry name" value="Vaccinia Virus protein VP39"/>
    <property type="match status" value="1"/>
</dbReference>
<keyword evidence="15" id="KW-1185">Reference proteome</keyword>
<dbReference type="InterPro" id="IPR001737">
    <property type="entry name" value="KsgA/Erm"/>
</dbReference>
<evidence type="ECO:0000313" key="15">
    <source>
        <dbReference type="Proteomes" id="UP000828390"/>
    </source>
</evidence>
<dbReference type="GO" id="GO:0005759">
    <property type="term" value="C:mitochondrial matrix"/>
    <property type="evidence" value="ECO:0007669"/>
    <property type="project" value="TreeGrafter"/>
</dbReference>
<dbReference type="Proteomes" id="UP000828390">
    <property type="component" value="Unassembled WGS sequence"/>
</dbReference>
<evidence type="ECO:0000256" key="5">
    <source>
        <dbReference type="ARBA" id="ARBA00022691"/>
    </source>
</evidence>
<keyword evidence="7" id="KW-0809">Transit peptide</keyword>
<dbReference type="PROSITE" id="PS51689">
    <property type="entry name" value="SAM_RNA_A_N6_MT"/>
    <property type="match status" value="1"/>
</dbReference>
<accession>A0A9D4HAU5</accession>
<keyword evidence="6 11" id="KW-0694">RNA-binding</keyword>
<dbReference type="InterPro" id="IPR020598">
    <property type="entry name" value="rRNA_Ade_methylase_Trfase_N"/>
</dbReference>
<evidence type="ECO:0000256" key="3">
    <source>
        <dbReference type="ARBA" id="ARBA00022603"/>
    </source>
</evidence>
<keyword evidence="8" id="KW-0805">Transcription regulation</keyword>
<evidence type="ECO:0000256" key="6">
    <source>
        <dbReference type="ARBA" id="ARBA00022884"/>
    </source>
</evidence>
<reference evidence="14" key="1">
    <citation type="journal article" date="2019" name="bioRxiv">
        <title>The Genome of the Zebra Mussel, Dreissena polymorpha: A Resource for Invasive Species Research.</title>
        <authorList>
            <person name="McCartney M.A."/>
            <person name="Auch B."/>
            <person name="Kono T."/>
            <person name="Mallez S."/>
            <person name="Zhang Y."/>
            <person name="Obille A."/>
            <person name="Becker A."/>
            <person name="Abrahante J.E."/>
            <person name="Garbe J."/>
            <person name="Badalamenti J.P."/>
            <person name="Herman A."/>
            <person name="Mangelson H."/>
            <person name="Liachko I."/>
            <person name="Sullivan S."/>
            <person name="Sone E.D."/>
            <person name="Koren S."/>
            <person name="Silverstein K.A.T."/>
            <person name="Beckman K.B."/>
            <person name="Gohl D.M."/>
        </authorList>
    </citation>
    <scope>NUCLEOTIDE SEQUENCE</scope>
    <source>
        <strain evidence="14">Duluth1</strain>
        <tissue evidence="14">Whole animal</tissue>
    </source>
</reference>
<dbReference type="InterPro" id="IPR029063">
    <property type="entry name" value="SAM-dependent_MTases_sf"/>
</dbReference>
<dbReference type="NCBIfam" id="TIGR00755">
    <property type="entry name" value="ksgA"/>
    <property type="match status" value="1"/>
</dbReference>
<dbReference type="GO" id="GO:0000179">
    <property type="term" value="F:rRNA (adenine-N6,N6-)-dimethyltransferase activity"/>
    <property type="evidence" value="ECO:0007669"/>
    <property type="project" value="UniProtKB-UniRule"/>
</dbReference>
<evidence type="ECO:0000256" key="12">
    <source>
        <dbReference type="RuleBase" id="RU362106"/>
    </source>
</evidence>
<gene>
    <name evidence="14" type="ORF">DPMN_104895</name>
</gene>
<dbReference type="PANTHER" id="PTHR11727:SF17">
    <property type="entry name" value="DIMETHYLADENOSINE TRANSFERASE 1, MITOCHONDRIAL"/>
    <property type="match status" value="1"/>
</dbReference>
<keyword evidence="9" id="KW-0496">Mitochondrion</keyword>
<dbReference type="EMBL" id="JAIWYP010000004">
    <property type="protein sequence ID" value="KAH3831625.1"/>
    <property type="molecule type" value="Genomic_DNA"/>
</dbReference>
<dbReference type="GO" id="GO:0034246">
    <property type="term" value="F:mitochondrial transcription factor activity"/>
    <property type="evidence" value="ECO:0007669"/>
    <property type="project" value="TreeGrafter"/>
</dbReference>
<dbReference type="EC" id="2.1.1.-" evidence="12"/>
<dbReference type="GO" id="GO:0006391">
    <property type="term" value="P:transcription initiation at mitochondrial promoter"/>
    <property type="evidence" value="ECO:0007669"/>
    <property type="project" value="TreeGrafter"/>
</dbReference>
<evidence type="ECO:0000313" key="14">
    <source>
        <dbReference type="EMBL" id="KAH3831625.1"/>
    </source>
</evidence>
<dbReference type="Pfam" id="PF00398">
    <property type="entry name" value="RrnaAD"/>
    <property type="match status" value="1"/>
</dbReference>
<dbReference type="OrthoDB" id="16079at2759"/>
<evidence type="ECO:0000256" key="1">
    <source>
        <dbReference type="ARBA" id="ARBA00004173"/>
    </source>
</evidence>
<dbReference type="SUPFAM" id="SSF53335">
    <property type="entry name" value="S-adenosyl-L-methionine-dependent methyltransferases"/>
    <property type="match status" value="1"/>
</dbReference>
<dbReference type="InterPro" id="IPR023165">
    <property type="entry name" value="rRNA_Ade_diMease-like_C"/>
</dbReference>
<keyword evidence="10" id="KW-0804">Transcription</keyword>
<keyword evidence="3 11" id="KW-0489">Methyltransferase</keyword>
<evidence type="ECO:0000256" key="2">
    <source>
        <dbReference type="ARBA" id="ARBA00022552"/>
    </source>
</evidence>
<comment type="subcellular location">
    <subcellularLocation>
        <location evidence="1">Mitochondrion</location>
    </subcellularLocation>
</comment>